<evidence type="ECO:0000256" key="3">
    <source>
        <dbReference type="SAM" id="MobiDB-lite"/>
    </source>
</evidence>
<dbReference type="SMART" id="SM01117">
    <property type="entry name" value="Cyt-b5"/>
    <property type="match status" value="1"/>
</dbReference>
<dbReference type="EMBL" id="JAPEVA010000059">
    <property type="protein sequence ID" value="KAJ4402677.1"/>
    <property type="molecule type" value="Genomic_DNA"/>
</dbReference>
<dbReference type="Gene3D" id="3.10.120.10">
    <property type="entry name" value="Cytochrome b5-like heme/steroid binding domain"/>
    <property type="match status" value="1"/>
</dbReference>
<dbReference type="GO" id="GO:0012505">
    <property type="term" value="C:endomembrane system"/>
    <property type="evidence" value="ECO:0007669"/>
    <property type="project" value="TreeGrafter"/>
</dbReference>
<keyword evidence="2" id="KW-0175">Coiled coil</keyword>
<reference evidence="5" key="1">
    <citation type="submission" date="2022-10" db="EMBL/GenBank/DDBJ databases">
        <title>Tapping the CABI collections for fungal endophytes: first genome assemblies for Collariella, Neodidymelliopsis, Ascochyta clinopodiicola, Didymella pomorum, Didymosphaeria variabile, Neocosmospora piperis and Neocucurbitaria cava.</title>
        <authorList>
            <person name="Hill R."/>
        </authorList>
    </citation>
    <scope>NUCLEOTIDE SEQUENCE</scope>
    <source>
        <strain evidence="5">IMI 355091</strain>
    </source>
</reference>
<comment type="similarity">
    <text evidence="1">Belongs to the cytochrome b5 family. MAPR subfamily.</text>
</comment>
<evidence type="ECO:0000313" key="6">
    <source>
        <dbReference type="Proteomes" id="UP001140510"/>
    </source>
</evidence>
<organism evidence="5 6">
    <name type="scientific">Didymella pomorum</name>
    <dbReference type="NCBI Taxonomy" id="749634"/>
    <lineage>
        <taxon>Eukaryota</taxon>
        <taxon>Fungi</taxon>
        <taxon>Dikarya</taxon>
        <taxon>Ascomycota</taxon>
        <taxon>Pezizomycotina</taxon>
        <taxon>Dothideomycetes</taxon>
        <taxon>Pleosporomycetidae</taxon>
        <taxon>Pleosporales</taxon>
        <taxon>Pleosporineae</taxon>
        <taxon>Didymellaceae</taxon>
        <taxon>Didymella</taxon>
    </lineage>
</organism>
<dbReference type="InterPro" id="IPR001199">
    <property type="entry name" value="Cyt_B5-like_heme/steroid-bd"/>
</dbReference>
<evidence type="ECO:0000313" key="5">
    <source>
        <dbReference type="EMBL" id="KAJ4402677.1"/>
    </source>
</evidence>
<keyword evidence="6" id="KW-1185">Reference proteome</keyword>
<dbReference type="InterPro" id="IPR050577">
    <property type="entry name" value="MAPR/NEUFC/NENF-like"/>
</dbReference>
<feature type="coiled-coil region" evidence="2">
    <location>
        <begin position="225"/>
        <end position="252"/>
    </location>
</feature>
<dbReference type="OrthoDB" id="10257697at2759"/>
<accession>A0A9W8ZBG6</accession>
<feature type="region of interest" description="Disordered" evidence="3">
    <location>
        <begin position="1"/>
        <end position="60"/>
    </location>
</feature>
<dbReference type="Pfam" id="PF00173">
    <property type="entry name" value="Cyt-b5"/>
    <property type="match status" value="1"/>
</dbReference>
<evidence type="ECO:0000259" key="4">
    <source>
        <dbReference type="SMART" id="SM01117"/>
    </source>
</evidence>
<evidence type="ECO:0000256" key="1">
    <source>
        <dbReference type="ARBA" id="ARBA00038357"/>
    </source>
</evidence>
<proteinExistence type="inferred from homology"/>
<dbReference type="PANTHER" id="PTHR10281">
    <property type="entry name" value="MEMBRANE-ASSOCIATED PROGESTERONE RECEPTOR COMPONENT-RELATED"/>
    <property type="match status" value="1"/>
</dbReference>
<dbReference type="SUPFAM" id="SSF55856">
    <property type="entry name" value="Cytochrome b5-like heme/steroid binding domain"/>
    <property type="match status" value="1"/>
</dbReference>
<comment type="caution">
    <text evidence="5">The sequence shown here is derived from an EMBL/GenBank/DDBJ whole genome shotgun (WGS) entry which is preliminary data.</text>
</comment>
<dbReference type="Proteomes" id="UP001140510">
    <property type="component" value="Unassembled WGS sequence"/>
</dbReference>
<sequence length="306" mass="33566">MSTPARYRKPATTSATASTSEASHEDTVPIARASVPATSHDHTTGKDHTASIPRAPASTTEAKKELKAAVNEQAAKTSKGFSVLDVLRVLGGLALLSAGLSYLSTSGESMTWGYNAKWTRMREWKNVLKGEVQLTDMELTKYDGSDPTKPIYLALNGTIYDVSASPQTYGPGGSYHFFAGRDAARAFLTGCFAEDAVPDLRGVERMFMPVDPEDKADATSEVIEAAKSRKKLSKAEEKNRRAQELRQAKVKMVQGLESWHALFRGDKGKPYFRAGSIKRPSGWEKYLPEKPLCAQAEKSRPVRKYE</sequence>
<feature type="compositionally biased region" description="Low complexity" evidence="3">
    <location>
        <begin position="11"/>
        <end position="21"/>
    </location>
</feature>
<dbReference type="PANTHER" id="PTHR10281:SF76">
    <property type="entry name" value="CALCUTTA CUP-RELATED"/>
    <property type="match status" value="1"/>
</dbReference>
<protein>
    <recommendedName>
        <fullName evidence="4">Cytochrome b5 heme-binding domain-containing protein</fullName>
    </recommendedName>
</protein>
<gene>
    <name evidence="5" type="ORF">N0V91_007051</name>
</gene>
<dbReference type="InterPro" id="IPR036400">
    <property type="entry name" value="Cyt_B5-like_heme/steroid_sf"/>
</dbReference>
<dbReference type="AlphaFoldDB" id="A0A9W8ZBG6"/>
<feature type="compositionally biased region" description="Basic and acidic residues" evidence="3">
    <location>
        <begin position="39"/>
        <end position="49"/>
    </location>
</feature>
<feature type="domain" description="Cytochrome b5 heme-binding" evidence="4">
    <location>
        <begin position="134"/>
        <end position="214"/>
    </location>
</feature>
<dbReference type="GO" id="GO:0016020">
    <property type="term" value="C:membrane"/>
    <property type="evidence" value="ECO:0007669"/>
    <property type="project" value="TreeGrafter"/>
</dbReference>
<name>A0A9W8ZBG6_9PLEO</name>
<evidence type="ECO:0000256" key="2">
    <source>
        <dbReference type="SAM" id="Coils"/>
    </source>
</evidence>